<sequence length="131" mass="14580">MTWQIAQVFWVGGVWVMHFVLLKALENLGFTNVLVEEVAMYMRPLLIGLAGLCVILQLLVLGQAVSVKRLFQDVRGQLLLASLLLSCSFLLTHAFLPSATIWLEYSYVLLGMCGLLLVIQPVPQYDPATSE</sequence>
<evidence type="ECO:0000313" key="3">
    <source>
        <dbReference type="Proteomes" id="UP001294570"/>
    </source>
</evidence>
<feature type="transmembrane region" description="Helical" evidence="1">
    <location>
        <begin position="7"/>
        <end position="25"/>
    </location>
</feature>
<keyword evidence="3" id="KW-1185">Reference proteome</keyword>
<dbReference type="EMBL" id="JAXIVU010000009">
    <property type="protein sequence ID" value="MDY7219478.1"/>
    <property type="molecule type" value="Genomic_DNA"/>
</dbReference>
<keyword evidence="1" id="KW-1133">Transmembrane helix</keyword>
<comment type="caution">
    <text evidence="2">The sequence shown here is derived from an EMBL/GenBank/DDBJ whole genome shotgun (WGS) entry which is preliminary data.</text>
</comment>
<protein>
    <submittedName>
        <fullName evidence="2">DUF4149 domain-containing protein</fullName>
    </submittedName>
</protein>
<feature type="transmembrane region" description="Helical" evidence="1">
    <location>
        <begin position="102"/>
        <end position="119"/>
    </location>
</feature>
<dbReference type="RefSeq" id="WP_321553569.1">
    <property type="nucleotide sequence ID" value="NZ_JAXIVU010000009.1"/>
</dbReference>
<evidence type="ECO:0000313" key="2">
    <source>
        <dbReference type="EMBL" id="MDY7219478.1"/>
    </source>
</evidence>
<feature type="transmembrane region" description="Helical" evidence="1">
    <location>
        <begin position="45"/>
        <end position="66"/>
    </location>
</feature>
<dbReference type="Proteomes" id="UP001294570">
    <property type="component" value="Unassembled WGS sequence"/>
</dbReference>
<gene>
    <name evidence="2" type="ORF">TOI97_07840</name>
</gene>
<proteinExistence type="predicted"/>
<evidence type="ECO:0000256" key="1">
    <source>
        <dbReference type="SAM" id="Phobius"/>
    </source>
</evidence>
<keyword evidence="1" id="KW-0472">Membrane</keyword>
<feature type="transmembrane region" description="Helical" evidence="1">
    <location>
        <begin position="78"/>
        <end position="96"/>
    </location>
</feature>
<keyword evidence="1" id="KW-0812">Transmembrane</keyword>
<reference evidence="2 3" key="1">
    <citation type="submission" date="2023-12" db="EMBL/GenBank/DDBJ databases">
        <title>Denitrificimonas halotolerans sp. nov.,a novel species isolated from landfill leachate.</title>
        <authorList>
            <person name="Wang S."/>
        </authorList>
    </citation>
    <scope>NUCLEOTIDE SEQUENCE [LARGE SCALE GENOMIC DNA]</scope>
    <source>
        <strain evidence="2 3">JX-1</strain>
    </source>
</reference>
<accession>A0ABU5GV02</accession>
<name>A0ABU5GV02_9GAMM</name>
<organism evidence="2 3">
    <name type="scientific">Denitrificimonas halotolerans</name>
    <dbReference type="NCBI Taxonomy" id="3098930"/>
    <lineage>
        <taxon>Bacteria</taxon>
        <taxon>Pseudomonadati</taxon>
        <taxon>Pseudomonadota</taxon>
        <taxon>Gammaproteobacteria</taxon>
        <taxon>Pseudomonadales</taxon>
        <taxon>Pseudomonadaceae</taxon>
        <taxon>Denitrificimonas</taxon>
    </lineage>
</organism>